<dbReference type="EMBL" id="DS233382">
    <property type="protein sequence ID" value="EDS29722.1"/>
    <property type="molecule type" value="Genomic_DNA"/>
</dbReference>
<reference evidence="2" key="2">
    <citation type="submission" date="2021-02" db="UniProtKB">
        <authorList>
            <consortium name="EnsemblMetazoa"/>
        </authorList>
    </citation>
    <scope>IDENTIFICATION</scope>
    <source>
        <strain evidence="2">JHB</strain>
    </source>
</reference>
<dbReference type="AlphaFoldDB" id="B0XIU8"/>
<dbReference type="HOGENOM" id="CLU_2707247_0_0_1"/>
<keyword evidence="3" id="KW-1185">Reference proteome</keyword>
<protein>
    <submittedName>
        <fullName evidence="1 2">Uncharacterized protein</fullName>
    </submittedName>
</protein>
<reference evidence="1" key="1">
    <citation type="submission" date="2007-03" db="EMBL/GenBank/DDBJ databases">
        <title>Annotation of Culex pipiens quinquefasciatus.</title>
        <authorList>
            <consortium name="The Broad Institute Genome Sequencing Platform"/>
            <person name="Atkinson P.W."/>
            <person name="Hemingway J."/>
            <person name="Christensen B.M."/>
            <person name="Higgs S."/>
            <person name="Kodira C."/>
            <person name="Hannick L."/>
            <person name="Megy K."/>
            <person name="O'Leary S."/>
            <person name="Pearson M."/>
            <person name="Haas B.J."/>
            <person name="Mauceli E."/>
            <person name="Wortman J.R."/>
            <person name="Lee N.H."/>
            <person name="Guigo R."/>
            <person name="Stanke M."/>
            <person name="Alvarado L."/>
            <person name="Amedeo P."/>
            <person name="Antoine C.H."/>
            <person name="Arensburger P."/>
            <person name="Bidwell S.L."/>
            <person name="Crawford M."/>
            <person name="Camaro F."/>
            <person name="Devon K."/>
            <person name="Engels R."/>
            <person name="Hammond M."/>
            <person name="Howarth C."/>
            <person name="Koehrsen M."/>
            <person name="Lawson D."/>
            <person name="Montgomery P."/>
            <person name="Nene V."/>
            <person name="Nusbaum C."/>
            <person name="Puiu D."/>
            <person name="Romero-Severson J."/>
            <person name="Severson D.W."/>
            <person name="Shumway M."/>
            <person name="Sisk P."/>
            <person name="Stolte C."/>
            <person name="Zeng Q."/>
            <person name="Eisenstadt E."/>
            <person name="Fraser-Liggett C."/>
            <person name="Strausberg R."/>
            <person name="Galagan J."/>
            <person name="Birren B."/>
            <person name="Collins F.H."/>
        </authorList>
    </citation>
    <scope>NUCLEOTIDE SEQUENCE [LARGE SCALE GENOMIC DNA]</scope>
    <source>
        <strain evidence="1">JHB</strain>
    </source>
</reference>
<evidence type="ECO:0000313" key="3">
    <source>
        <dbReference type="Proteomes" id="UP000002320"/>
    </source>
</evidence>
<proteinExistence type="predicted"/>
<dbReference type="KEGG" id="cqu:CpipJ_CPIJ019254"/>
<dbReference type="VEuPathDB" id="VectorBase:CPIJ019254"/>
<dbReference type="EnsemblMetazoa" id="CPIJ019254-RA">
    <property type="protein sequence ID" value="CPIJ019254-PA"/>
    <property type="gene ID" value="CPIJ019254"/>
</dbReference>
<dbReference type="InParanoid" id="B0XIU8"/>
<accession>B0XIU8</accession>
<sequence length="73" mass="7999">MQKEFGKRFGFVVKDDRFKERLSEIQASSVRAAPAQGNISGGVPVILGLVQTDDPVCFYECLTKQSRNHGLAG</sequence>
<dbReference type="Proteomes" id="UP000002320">
    <property type="component" value="Unassembled WGS sequence"/>
</dbReference>
<evidence type="ECO:0000313" key="1">
    <source>
        <dbReference type="EMBL" id="EDS29722.1"/>
    </source>
</evidence>
<evidence type="ECO:0000313" key="2">
    <source>
        <dbReference type="EnsemblMetazoa" id="CPIJ019254-PA"/>
    </source>
</evidence>
<name>B0XIU8_CULQU</name>
<organism>
    <name type="scientific">Culex quinquefasciatus</name>
    <name type="common">Southern house mosquito</name>
    <name type="synonym">Culex pungens</name>
    <dbReference type="NCBI Taxonomy" id="7176"/>
    <lineage>
        <taxon>Eukaryota</taxon>
        <taxon>Metazoa</taxon>
        <taxon>Ecdysozoa</taxon>
        <taxon>Arthropoda</taxon>
        <taxon>Hexapoda</taxon>
        <taxon>Insecta</taxon>
        <taxon>Pterygota</taxon>
        <taxon>Neoptera</taxon>
        <taxon>Endopterygota</taxon>
        <taxon>Diptera</taxon>
        <taxon>Nematocera</taxon>
        <taxon>Culicoidea</taxon>
        <taxon>Culicidae</taxon>
        <taxon>Culicinae</taxon>
        <taxon>Culicini</taxon>
        <taxon>Culex</taxon>
        <taxon>Culex</taxon>
    </lineage>
</organism>
<gene>
    <name evidence="2" type="primary">6053499</name>
    <name evidence="1" type="ORF">CpipJ_CPIJ019254</name>
</gene>